<dbReference type="InterPro" id="IPR043129">
    <property type="entry name" value="ATPase_NBD"/>
</dbReference>
<dbReference type="Pfam" id="PF01968">
    <property type="entry name" value="Hydantoinase_A"/>
    <property type="match status" value="1"/>
</dbReference>
<dbReference type="AlphaFoldDB" id="A0A136A0W6"/>
<gene>
    <name evidence="3" type="ORF">AX660_11825</name>
</gene>
<comment type="caution">
    <text evidence="3">The sequence shown here is derived from an EMBL/GenBank/DDBJ whole genome shotgun (WGS) entry which is preliminary data.</text>
</comment>
<evidence type="ECO:0000259" key="1">
    <source>
        <dbReference type="Pfam" id="PF01968"/>
    </source>
</evidence>
<proteinExistence type="predicted"/>
<feature type="domain" description="Hydantoinase A/oxoprolinase" evidence="1">
    <location>
        <begin position="191"/>
        <end position="358"/>
    </location>
</feature>
<dbReference type="PANTHER" id="PTHR11365">
    <property type="entry name" value="5-OXOPROLINASE RELATED"/>
    <property type="match status" value="1"/>
</dbReference>
<dbReference type="EMBL" id="LSNE01000005">
    <property type="protein sequence ID" value="KXI28875.1"/>
    <property type="molecule type" value="Genomic_DNA"/>
</dbReference>
<keyword evidence="4" id="KW-1185">Reference proteome</keyword>
<dbReference type="InterPro" id="IPR045079">
    <property type="entry name" value="Oxoprolinase-like"/>
</dbReference>
<evidence type="ECO:0000259" key="2">
    <source>
        <dbReference type="Pfam" id="PF05378"/>
    </source>
</evidence>
<dbReference type="InterPro" id="IPR008040">
    <property type="entry name" value="Hydant_A_N"/>
</dbReference>
<accession>A0A136A0W6</accession>
<dbReference type="PANTHER" id="PTHR11365:SF10">
    <property type="entry name" value="HYDANTOINASE_OXOPROLINASE"/>
    <property type="match status" value="1"/>
</dbReference>
<dbReference type="STRING" id="1799789.AX660_11825"/>
<dbReference type="GO" id="GO:0016787">
    <property type="term" value="F:hydrolase activity"/>
    <property type="evidence" value="ECO:0007669"/>
    <property type="project" value="InterPro"/>
</dbReference>
<protein>
    <submittedName>
        <fullName evidence="3">Hydantoinase subunit beta</fullName>
    </submittedName>
</protein>
<evidence type="ECO:0000313" key="4">
    <source>
        <dbReference type="Proteomes" id="UP000070299"/>
    </source>
</evidence>
<reference evidence="4" key="1">
    <citation type="submission" date="2016-02" db="EMBL/GenBank/DDBJ databases">
        <authorList>
            <person name="Schultz-Johansen M."/>
            <person name="Glaring M.A."/>
            <person name="Bech P.K."/>
            <person name="Stougaard P."/>
        </authorList>
    </citation>
    <scope>NUCLEOTIDE SEQUENCE [LARGE SCALE GENOMIC DNA]</scope>
    <source>
        <strain evidence="4">S66</strain>
    </source>
</reference>
<dbReference type="RefSeq" id="WP_068375714.1">
    <property type="nucleotide sequence ID" value="NZ_LSNE01000005.1"/>
</dbReference>
<evidence type="ECO:0000313" key="3">
    <source>
        <dbReference type="EMBL" id="KXI28875.1"/>
    </source>
</evidence>
<sequence length="526" mass="55305">MRIGIDVGGTHTDAVIMQGDKVLASTKALTSADVISGITNALDVILGESGISQDKIETVMIGTTQFTNAIIERRELAQVAAVRIGLPSGNGMPPMLDWPQDLKDALDSEYYMLHGGYLYDGWSLADIDEVEITNMINSMLKSGVKNIAIASAFSPINSAPEEQVAAKIRQAIPDAKITLSHSFGRLGLMERENAAILNTTLLPFADKVVSSFLGALKKRDLHCPVYISQNDGTLMSADFVRSYPALTFASGPTNSLRGAYKLTGLKDAIVVDIGGTTSDIGVLQNGFPRESNVIIKVGGVRTNFRMPDILAIGLGGGSIVSADGSSIGPRSVGHRLVTEGLVFGGDTLTTTDILVASGGADVGDKSKVTHISAQTIRKAKATLHAMLDKNIDMMKPGGKSMPVILVGGGAILVTDGLNAASEIHRPEHAGVANAIGAAIAQIGGEAEQMVSYRTLAREEAIKQVTKDAMQRAIDAGAAVETLRTVDIEETPVPYMDESSTCIRVKVIGELASSSANSSDNTQESTL</sequence>
<organism evidence="3 4">
    <name type="scientific">Paraglaciecola hydrolytica</name>
    <dbReference type="NCBI Taxonomy" id="1799789"/>
    <lineage>
        <taxon>Bacteria</taxon>
        <taxon>Pseudomonadati</taxon>
        <taxon>Pseudomonadota</taxon>
        <taxon>Gammaproteobacteria</taxon>
        <taxon>Alteromonadales</taxon>
        <taxon>Alteromonadaceae</taxon>
        <taxon>Paraglaciecola</taxon>
    </lineage>
</organism>
<dbReference type="OrthoDB" id="9768323at2"/>
<dbReference type="Pfam" id="PF05378">
    <property type="entry name" value="Hydant_A_N"/>
    <property type="match status" value="1"/>
</dbReference>
<dbReference type="InterPro" id="IPR002821">
    <property type="entry name" value="Hydantoinase_A"/>
</dbReference>
<dbReference type="Proteomes" id="UP000070299">
    <property type="component" value="Unassembled WGS sequence"/>
</dbReference>
<dbReference type="SUPFAM" id="SSF53067">
    <property type="entry name" value="Actin-like ATPase domain"/>
    <property type="match status" value="2"/>
</dbReference>
<feature type="domain" description="Hydantoinase/oxoprolinase N-terminal" evidence="2">
    <location>
        <begin position="2"/>
        <end position="170"/>
    </location>
</feature>
<name>A0A136A0W6_9ALTE</name>